<dbReference type="NCBIfam" id="TIGR01730">
    <property type="entry name" value="RND_mfp"/>
    <property type="match status" value="1"/>
</dbReference>
<comment type="caution">
    <text evidence="5">The sequence shown here is derived from an EMBL/GenBank/DDBJ whole genome shotgun (WGS) entry which is preliminary data.</text>
</comment>
<dbReference type="InterPro" id="IPR058792">
    <property type="entry name" value="Beta-barrel_RND_2"/>
</dbReference>
<gene>
    <name evidence="5" type="ORF">A2720_03770</name>
</gene>
<dbReference type="Gene3D" id="2.40.50.100">
    <property type="match status" value="1"/>
</dbReference>
<evidence type="ECO:0000256" key="3">
    <source>
        <dbReference type="ARBA" id="ARBA00023054"/>
    </source>
</evidence>
<organism evidence="5 6">
    <name type="scientific">Candidatus Doudnabacteria bacterium RIFCSPHIGHO2_01_FULL_46_24</name>
    <dbReference type="NCBI Taxonomy" id="1817825"/>
    <lineage>
        <taxon>Bacteria</taxon>
        <taxon>Candidatus Doudnaibacteriota</taxon>
    </lineage>
</organism>
<dbReference type="EMBL" id="MFEL01000012">
    <property type="protein sequence ID" value="OGE80999.1"/>
    <property type="molecule type" value="Genomic_DNA"/>
</dbReference>
<evidence type="ECO:0000256" key="1">
    <source>
        <dbReference type="ARBA" id="ARBA00004196"/>
    </source>
</evidence>
<proteinExistence type="inferred from homology"/>
<dbReference type="GO" id="GO:0030313">
    <property type="term" value="C:cell envelope"/>
    <property type="evidence" value="ECO:0007669"/>
    <property type="project" value="UniProtKB-SubCell"/>
</dbReference>
<evidence type="ECO:0000313" key="6">
    <source>
        <dbReference type="Proteomes" id="UP000178892"/>
    </source>
</evidence>
<dbReference type="Gene3D" id="6.20.50.140">
    <property type="match status" value="1"/>
</dbReference>
<dbReference type="SUPFAM" id="SSF111369">
    <property type="entry name" value="HlyD-like secretion proteins"/>
    <property type="match status" value="2"/>
</dbReference>
<comment type="similarity">
    <text evidence="2">Belongs to the membrane fusion protein (MFP) (TC 8.A.1) family.</text>
</comment>
<evidence type="ECO:0000313" key="5">
    <source>
        <dbReference type="EMBL" id="OGE80999.1"/>
    </source>
</evidence>
<evidence type="ECO:0000256" key="2">
    <source>
        <dbReference type="ARBA" id="ARBA00009477"/>
    </source>
</evidence>
<dbReference type="GO" id="GO:0016020">
    <property type="term" value="C:membrane"/>
    <property type="evidence" value="ECO:0007669"/>
    <property type="project" value="InterPro"/>
</dbReference>
<dbReference type="PANTHER" id="PTHR32347">
    <property type="entry name" value="EFFLUX SYSTEM COMPONENT YKNX-RELATED"/>
    <property type="match status" value="1"/>
</dbReference>
<dbReference type="GO" id="GO:0022857">
    <property type="term" value="F:transmembrane transporter activity"/>
    <property type="evidence" value="ECO:0007669"/>
    <property type="project" value="InterPro"/>
</dbReference>
<feature type="domain" description="CusB-like beta-barrel" evidence="4">
    <location>
        <begin position="361"/>
        <end position="434"/>
    </location>
</feature>
<dbReference type="InterPro" id="IPR050465">
    <property type="entry name" value="UPF0194_transport"/>
</dbReference>
<comment type="subcellular location">
    <subcellularLocation>
        <location evidence="1">Cell envelope</location>
    </subcellularLocation>
</comment>
<dbReference type="InterPro" id="IPR006143">
    <property type="entry name" value="RND_pump_MFP"/>
</dbReference>
<dbReference type="Proteomes" id="UP000178892">
    <property type="component" value="Unassembled WGS sequence"/>
</dbReference>
<protein>
    <recommendedName>
        <fullName evidence="4">CusB-like beta-barrel domain-containing protein</fullName>
    </recommendedName>
</protein>
<evidence type="ECO:0000259" key="4">
    <source>
        <dbReference type="Pfam" id="PF25954"/>
    </source>
</evidence>
<dbReference type="AlphaFoldDB" id="A0A1F5NTK3"/>
<dbReference type="Pfam" id="PF25954">
    <property type="entry name" value="Beta-barrel_RND_2"/>
    <property type="match status" value="1"/>
</dbReference>
<sequence>MKITRKKIIIVIAVLLVAGFAVSRFFGKKTPTLQTAEARRADLVSEVSATGKVEASENLNLAFEKSGKVALVSATVGKKVSVGAVLAFLDQKNELAALTSARGSLAAAQANFDKVLAGASSEEVAVAQSSLDAAKAALVAVQNQQAVLVLNALAAFNNSTPAAIPKTSNISSVTAEVSGTYTGSAQGIYKLTAYDTGLGPFVNVTGLESADFQVRSNAPTALGTHGLFVEFSSTAVQASDVWEIEIPNTKASNYVTNYNTYQAALQTQASAISSAQSAVDSAQASLNLKKAQARPADLAAAKAQLLSAQGGVQSAQAALEASLLRAPFAGTVTKVDIQRGQIISVNTAAISLISENKFEIKAFIPEADIARLKLGQEASVILDAYSSDVKFSAKVIKISPGETLIDGVSTYQTTFAFENPDERIRSGMTANLDILTDKREGIIIIPARAVFAKESAKFVKVMNPDQTVAEVEVKTGLRGSDGNIEITEGLSEGQKVLLSNSN</sequence>
<name>A0A1F5NTK3_9BACT</name>
<keyword evidence="3" id="KW-0175">Coiled coil</keyword>
<dbReference type="PANTHER" id="PTHR32347:SF23">
    <property type="entry name" value="BLL5650 PROTEIN"/>
    <property type="match status" value="1"/>
</dbReference>
<reference evidence="5 6" key="1">
    <citation type="journal article" date="2016" name="Nat. Commun.">
        <title>Thousands of microbial genomes shed light on interconnected biogeochemical processes in an aquifer system.</title>
        <authorList>
            <person name="Anantharaman K."/>
            <person name="Brown C.T."/>
            <person name="Hug L.A."/>
            <person name="Sharon I."/>
            <person name="Castelle C.J."/>
            <person name="Probst A.J."/>
            <person name="Thomas B.C."/>
            <person name="Singh A."/>
            <person name="Wilkins M.J."/>
            <person name="Karaoz U."/>
            <person name="Brodie E.L."/>
            <person name="Williams K.H."/>
            <person name="Hubbard S.S."/>
            <person name="Banfield J.F."/>
        </authorList>
    </citation>
    <scope>NUCLEOTIDE SEQUENCE [LARGE SCALE GENOMIC DNA]</scope>
</reference>
<dbReference type="STRING" id="1817825.A2720_03770"/>
<accession>A0A1F5NTK3</accession>
<dbReference type="Gene3D" id="2.40.30.170">
    <property type="match status" value="1"/>
</dbReference>